<protein>
    <recommendedName>
        <fullName evidence="1">SOS1/NGEF-like PH domain-containing protein</fullName>
    </recommendedName>
</protein>
<dbReference type="Pfam" id="PF22697">
    <property type="entry name" value="SOS1_NGEF_PH"/>
    <property type="match status" value="1"/>
</dbReference>
<dbReference type="InterPro" id="IPR055251">
    <property type="entry name" value="SOS1_NGEF_PH"/>
</dbReference>
<organism evidence="2 3">
    <name type="scientific">Diabrotica balteata</name>
    <name type="common">Banded cucumber beetle</name>
    <dbReference type="NCBI Taxonomy" id="107213"/>
    <lineage>
        <taxon>Eukaryota</taxon>
        <taxon>Metazoa</taxon>
        <taxon>Ecdysozoa</taxon>
        <taxon>Arthropoda</taxon>
        <taxon>Hexapoda</taxon>
        <taxon>Insecta</taxon>
        <taxon>Pterygota</taxon>
        <taxon>Neoptera</taxon>
        <taxon>Endopterygota</taxon>
        <taxon>Coleoptera</taxon>
        <taxon>Polyphaga</taxon>
        <taxon>Cucujiformia</taxon>
        <taxon>Chrysomeloidea</taxon>
        <taxon>Chrysomelidae</taxon>
        <taxon>Galerucinae</taxon>
        <taxon>Diabroticina</taxon>
        <taxon>Diabroticites</taxon>
        <taxon>Diabrotica</taxon>
    </lineage>
</organism>
<reference evidence="2" key="1">
    <citation type="submission" date="2022-01" db="EMBL/GenBank/DDBJ databases">
        <authorList>
            <person name="King R."/>
        </authorList>
    </citation>
    <scope>NUCLEOTIDE SEQUENCE</scope>
</reference>
<dbReference type="EMBL" id="OU898277">
    <property type="protein sequence ID" value="CAG9829404.1"/>
    <property type="molecule type" value="Genomic_DNA"/>
</dbReference>
<dbReference type="AlphaFoldDB" id="A0A9N9X8V8"/>
<dbReference type="Proteomes" id="UP001153709">
    <property type="component" value="Chromosome 2"/>
</dbReference>
<feature type="domain" description="SOS1/NGEF-like PH" evidence="1">
    <location>
        <begin position="65"/>
        <end position="167"/>
    </location>
</feature>
<dbReference type="Gene3D" id="2.30.29.30">
    <property type="entry name" value="Pleckstrin-homology domain (PH domain)/Phosphotyrosine-binding domain (PTB)"/>
    <property type="match status" value="1"/>
</dbReference>
<accession>A0A9N9X8V8</accession>
<evidence type="ECO:0000259" key="1">
    <source>
        <dbReference type="Pfam" id="PF22697"/>
    </source>
</evidence>
<name>A0A9N9X8V8_DIABA</name>
<gene>
    <name evidence="2" type="ORF">DIABBA_LOCUS3218</name>
</gene>
<proteinExistence type="predicted"/>
<dbReference type="OrthoDB" id="6152532at2759"/>
<evidence type="ECO:0000313" key="2">
    <source>
        <dbReference type="EMBL" id="CAG9829404.1"/>
    </source>
</evidence>
<keyword evidence="3" id="KW-1185">Reference proteome</keyword>
<evidence type="ECO:0000313" key="3">
    <source>
        <dbReference type="Proteomes" id="UP001153709"/>
    </source>
</evidence>
<dbReference type="InterPro" id="IPR011993">
    <property type="entry name" value="PH-like_dom_sf"/>
</dbReference>
<dbReference type="SUPFAM" id="SSF50729">
    <property type="entry name" value="PH domain-like"/>
    <property type="match status" value="1"/>
</dbReference>
<sequence length="193" mass="22606">MEGPELRRNSKRRSKLKFSSFTSYFRSSKTGNDLISSPTNFEKMDLFPDNISPVVDIQECPFDVTGYGMLIMKDKFKLKKPMKRKNVLVFMFERIIIITAEEQPDTYYYLGSIKMCDLGMSTSPKMNRILLNDFNKNKHRQSHLNIEYNLKTKDEDIAHKWRYAIQKCLWKELLTARGATSILSTTVKILKEI</sequence>